<dbReference type="InterPro" id="IPR045170">
    <property type="entry name" value="MTOX"/>
</dbReference>
<reference evidence="7 8" key="1">
    <citation type="submission" date="2016-01" db="EMBL/GenBank/DDBJ databases">
        <title>Biosynthesis of antibiotic leucinostatins and their inhibition on Phytophthora in bio-control Purpureocillium lilacinum.</title>
        <authorList>
            <person name="Wang G."/>
            <person name="Liu Z."/>
            <person name="Lin R."/>
            <person name="Li E."/>
            <person name="Mao Z."/>
            <person name="Ling J."/>
            <person name="Yin W."/>
            <person name="Xie B."/>
        </authorList>
    </citation>
    <scope>NUCLEOTIDE SEQUENCE [LARGE SCALE GENOMIC DNA]</scope>
    <source>
        <strain evidence="7">PLBJ-1</strain>
    </source>
</reference>
<dbReference type="PANTHER" id="PTHR10961:SF26">
    <property type="entry name" value="L-SACCHAROPINE OXIDASE"/>
    <property type="match status" value="1"/>
</dbReference>
<name>A0A179G0Z9_PURLI</name>
<evidence type="ECO:0000313" key="7">
    <source>
        <dbReference type="EMBL" id="OAQ71576.1"/>
    </source>
</evidence>
<keyword evidence="5" id="KW-0560">Oxidoreductase</keyword>
<dbReference type="Gene3D" id="3.50.50.60">
    <property type="entry name" value="FAD/NAD(P)-binding domain"/>
    <property type="match status" value="1"/>
</dbReference>
<dbReference type="Gene3D" id="3.30.9.10">
    <property type="entry name" value="D-Amino Acid Oxidase, subunit A, domain 2"/>
    <property type="match status" value="1"/>
</dbReference>
<dbReference type="GO" id="GO:0008115">
    <property type="term" value="F:sarcosine oxidase activity"/>
    <property type="evidence" value="ECO:0007669"/>
    <property type="project" value="TreeGrafter"/>
</dbReference>
<accession>A0A179G0Z9</accession>
<dbReference type="EMBL" id="LSBH01000010">
    <property type="protein sequence ID" value="OAQ71576.1"/>
    <property type="molecule type" value="Genomic_DNA"/>
</dbReference>
<dbReference type="GO" id="GO:0051698">
    <property type="term" value="F:saccharopine oxidase activity"/>
    <property type="evidence" value="ECO:0007669"/>
    <property type="project" value="TreeGrafter"/>
</dbReference>
<evidence type="ECO:0000259" key="6">
    <source>
        <dbReference type="Pfam" id="PF01266"/>
    </source>
</evidence>
<dbReference type="Pfam" id="PF01266">
    <property type="entry name" value="DAO"/>
    <property type="match status" value="1"/>
</dbReference>
<dbReference type="PRINTS" id="PR00420">
    <property type="entry name" value="RNGMNOXGNASE"/>
</dbReference>
<protein>
    <submittedName>
        <fullName evidence="7">Sarcosine oxidase</fullName>
    </submittedName>
</protein>
<dbReference type="InterPro" id="IPR006076">
    <property type="entry name" value="FAD-dep_OxRdtase"/>
</dbReference>
<evidence type="ECO:0000256" key="2">
    <source>
        <dbReference type="ARBA" id="ARBA00010989"/>
    </source>
</evidence>
<organism evidence="7 8">
    <name type="scientific">Purpureocillium lilacinum</name>
    <name type="common">Paecilomyces lilacinus</name>
    <dbReference type="NCBI Taxonomy" id="33203"/>
    <lineage>
        <taxon>Eukaryota</taxon>
        <taxon>Fungi</taxon>
        <taxon>Dikarya</taxon>
        <taxon>Ascomycota</taxon>
        <taxon>Pezizomycotina</taxon>
        <taxon>Sordariomycetes</taxon>
        <taxon>Hypocreomycetidae</taxon>
        <taxon>Hypocreales</taxon>
        <taxon>Ophiocordycipitaceae</taxon>
        <taxon>Purpureocillium</taxon>
    </lineage>
</organism>
<keyword evidence="3" id="KW-0285">Flavoprotein</keyword>
<gene>
    <name evidence="7" type="ORF">VFPBJ_10355</name>
</gene>
<proteinExistence type="inferred from homology"/>
<evidence type="ECO:0000256" key="3">
    <source>
        <dbReference type="ARBA" id="ARBA00022630"/>
    </source>
</evidence>
<comment type="caution">
    <text evidence="7">The sequence shown here is derived from an EMBL/GenBank/DDBJ whole genome shotgun (WGS) entry which is preliminary data.</text>
</comment>
<evidence type="ECO:0000256" key="5">
    <source>
        <dbReference type="ARBA" id="ARBA00023002"/>
    </source>
</evidence>
<evidence type="ECO:0000256" key="4">
    <source>
        <dbReference type="ARBA" id="ARBA00022827"/>
    </source>
</evidence>
<keyword evidence="4" id="KW-0274">FAD</keyword>
<comment type="cofactor">
    <cofactor evidence="1">
        <name>FAD</name>
        <dbReference type="ChEBI" id="CHEBI:57692"/>
    </cofactor>
</comment>
<evidence type="ECO:0000313" key="8">
    <source>
        <dbReference type="Proteomes" id="UP000078240"/>
    </source>
</evidence>
<dbReference type="SUPFAM" id="SSF51905">
    <property type="entry name" value="FAD/NAD(P)-binding domain"/>
    <property type="match status" value="1"/>
</dbReference>
<dbReference type="AlphaFoldDB" id="A0A179G0Z9"/>
<comment type="similarity">
    <text evidence="2">Belongs to the MSOX/MTOX family.</text>
</comment>
<dbReference type="PANTHER" id="PTHR10961">
    <property type="entry name" value="PEROXISOMAL SARCOSINE OXIDASE"/>
    <property type="match status" value="1"/>
</dbReference>
<feature type="domain" description="FAD dependent oxidoreductase" evidence="6">
    <location>
        <begin position="10"/>
        <end position="388"/>
    </location>
</feature>
<dbReference type="GO" id="GO:0050660">
    <property type="term" value="F:flavin adenine dinucleotide binding"/>
    <property type="evidence" value="ECO:0007669"/>
    <property type="project" value="InterPro"/>
</dbReference>
<evidence type="ECO:0000256" key="1">
    <source>
        <dbReference type="ARBA" id="ARBA00001974"/>
    </source>
</evidence>
<sequence length="438" mass="47459">MMDISKSDPVVIVGGGAFGLSTALHLSRAGFHNVTVLEKDTQIPPRSSAANDLNKIVRAEYEDPFYTDLTIKAIAAWKTSVFAPHFHQTGFLHCVSGAAPDKARATLDRFQASAEQHPAMRPHVVRLDGKAAITEHVWQLQSGTLEGWRGYLNRYDGYAHSADALVAVHREASARGVRFLLGEEGDVGGIIYEDGGPAGRVAVGVRTRSGRVHKARLFVVAAGASVAKLIPELASRVVAKAWSVAHVQLTDDEASALRGMPVTYARDLGFFFEPDPKTKLLKFCPMGAGYVNTDKTSGVSLPPQSLEESGFMPADDEDKVRTLLDHTLPWARDRPLVNPALCWIADTSGSDYTIDYVPKTGSSVIVMTGDSGHGFKMFPIAGSWVTDLLEAGAEQPIARWRWKSAPRDGASGDWGADVSWRLGETKEFRDVKPPGAKL</sequence>
<dbReference type="InterPro" id="IPR036188">
    <property type="entry name" value="FAD/NAD-bd_sf"/>
</dbReference>
<dbReference type="Proteomes" id="UP000078240">
    <property type="component" value="Unassembled WGS sequence"/>
</dbReference>